<dbReference type="Gene3D" id="3.90.1720.60">
    <property type="match status" value="1"/>
</dbReference>
<feature type="domain" description="Peptidase C51" evidence="1">
    <location>
        <begin position="22"/>
        <end position="126"/>
    </location>
</feature>
<gene>
    <name evidence="2" type="ORF">OKA_04898</name>
</gene>
<evidence type="ECO:0000313" key="2">
    <source>
        <dbReference type="EMBL" id="ELB39064.1"/>
    </source>
</evidence>
<organism evidence="2 3">
    <name type="scientific">Enterococcus faecium EnGen0026</name>
    <dbReference type="NCBI Taxonomy" id="1138917"/>
    <lineage>
        <taxon>Bacteria</taxon>
        <taxon>Bacillati</taxon>
        <taxon>Bacillota</taxon>
        <taxon>Bacilli</taxon>
        <taxon>Lactobacillales</taxon>
        <taxon>Enterococcaceae</taxon>
        <taxon>Enterococcus</taxon>
    </lineage>
</organism>
<dbReference type="Proteomes" id="UP000010504">
    <property type="component" value="Unassembled WGS sequence"/>
</dbReference>
<accession>A0A829A5N4</accession>
<name>A0A829A5N4_ENTFC</name>
<proteinExistence type="predicted"/>
<sequence>MIEEKGLNHLKSLLNQPIGNHQCYALSAEYAGVMIGPDMGAGTQYEIKVRHGNVFSAAEIGRAYSWALYLWTVIVHPEYDQLVVGSIINWERNAKISDTFESHEYYGHTGVIKGLENGRIQTYEQNAESGGIVAEYDREFFGSGQIASICIPPDFEKGVVINGKVERSTQHN</sequence>
<dbReference type="RefSeq" id="WP_002342970.1">
    <property type="nucleotide sequence ID" value="NZ_KB029917.1"/>
</dbReference>
<comment type="caution">
    <text evidence="2">The sequence shown here is derived from an EMBL/GenBank/DDBJ whole genome shotgun (WGS) entry which is preliminary data.</text>
</comment>
<dbReference type="InterPro" id="IPR007921">
    <property type="entry name" value="CHAP_dom"/>
</dbReference>
<protein>
    <recommendedName>
        <fullName evidence="1">Peptidase C51 domain-containing protein</fullName>
    </recommendedName>
</protein>
<evidence type="ECO:0000313" key="3">
    <source>
        <dbReference type="Proteomes" id="UP000010504"/>
    </source>
</evidence>
<dbReference type="AlphaFoldDB" id="A0A829A5N4"/>
<reference evidence="2 3" key="1">
    <citation type="submission" date="2012-12" db="EMBL/GenBank/DDBJ databases">
        <title>The Genome Sequence of Enterococcus faecium E2039.</title>
        <authorList>
            <consortium name="The Broad Institute Genome Sequencing Platform"/>
            <consortium name="The Broad Institute Genome Sequencing Center for Infectious Disease"/>
            <person name="Earl A.M."/>
            <person name="Gilmore M.S."/>
            <person name="van Schaik W."/>
            <person name="Lebreton F."/>
            <person name="Willems R.J."/>
            <person name="Walker B."/>
            <person name="Young S.K."/>
            <person name="Zeng Q."/>
            <person name="Gargeya S."/>
            <person name="Fitzgerald M."/>
            <person name="Haas B."/>
            <person name="Abouelleil A."/>
            <person name="Alvarado L."/>
            <person name="Arachchi H.M."/>
            <person name="Berlin A.M."/>
            <person name="Chapman S.B."/>
            <person name="Dewar J."/>
            <person name="Goldberg J."/>
            <person name="Griggs A."/>
            <person name="Gujja S."/>
            <person name="Hansen M."/>
            <person name="Howarth C."/>
            <person name="Imamovic A."/>
            <person name="Larimer J."/>
            <person name="McCowan C."/>
            <person name="Murphy C."/>
            <person name="Neiman D."/>
            <person name="Pearson M."/>
            <person name="Priest M."/>
            <person name="Roberts A."/>
            <person name="Saif S."/>
            <person name="Shea T."/>
            <person name="Sisk P."/>
            <person name="Sykes S."/>
            <person name="Wortman J."/>
            <person name="Nusbaum C."/>
            <person name="Birren B."/>
        </authorList>
    </citation>
    <scope>NUCLEOTIDE SEQUENCE [LARGE SCALE GENOMIC DNA]</scope>
    <source>
        <strain evidence="2 3">E2039</strain>
    </source>
</reference>
<evidence type="ECO:0000259" key="1">
    <source>
        <dbReference type="Pfam" id="PF05257"/>
    </source>
</evidence>
<dbReference type="EMBL" id="AHXS01000019">
    <property type="protein sequence ID" value="ELB39064.1"/>
    <property type="molecule type" value="Genomic_DNA"/>
</dbReference>
<dbReference type="Pfam" id="PF05257">
    <property type="entry name" value="CHAP"/>
    <property type="match status" value="1"/>
</dbReference>